<feature type="domain" description="Methanogenesis regulatory protein FilR1 middle" evidence="1">
    <location>
        <begin position="123"/>
        <end position="253"/>
    </location>
</feature>
<dbReference type="Gene3D" id="1.10.10.10">
    <property type="entry name" value="Winged helix-like DNA-binding domain superfamily/Winged helix DNA-binding domain"/>
    <property type="match status" value="1"/>
</dbReference>
<dbReference type="KEGG" id="hda:BB347_01415"/>
<dbReference type="Proteomes" id="UP000187321">
    <property type="component" value="Chromosome"/>
</dbReference>
<organism evidence="4 5">
    <name type="scientific">Natronorubrum daqingense</name>
    <dbReference type="NCBI Taxonomy" id="588898"/>
    <lineage>
        <taxon>Archaea</taxon>
        <taxon>Methanobacteriati</taxon>
        <taxon>Methanobacteriota</taxon>
        <taxon>Stenosarchaea group</taxon>
        <taxon>Halobacteria</taxon>
        <taxon>Halobacteriales</taxon>
        <taxon>Natrialbaceae</taxon>
        <taxon>Natronorubrum</taxon>
    </lineage>
</organism>
<dbReference type="InterPro" id="IPR057527">
    <property type="entry name" value="HVO_A0261-like_N"/>
</dbReference>
<sequence>MESALEEIEFLALSPNRVAVLDSLATGERTRNELAAETGASQATLGRILNDFRDRAWIEREGSTYVATATGRLVSSGFTDLREIIETEQRLRGVVEYLPTDALTFDLRRLADATITTPTQMRPNAPLSRLLELLEDADEVWTVSHAFNEQTLTVVQERTARGEQAFKGVFSQRAIDALATDDELQTRLEDLLEEDDAAVRVREDGVPLAVMLLDDVVYLLVRDEHGVLRASIDTDDEVVRSWARETVDDYWERADSLEGANDEFLE</sequence>
<protein>
    <submittedName>
        <fullName evidence="3">ArsR family transcriptional regulator</fullName>
    </submittedName>
    <submittedName>
        <fullName evidence="4">Predicted transcriptional regulator, contains HTH domain</fullName>
    </submittedName>
</protein>
<dbReference type="Pfam" id="PF25213">
    <property type="entry name" value="HVO_A0261_N"/>
    <property type="match status" value="1"/>
</dbReference>
<proteinExistence type="predicted"/>
<dbReference type="GeneID" id="30954560"/>
<reference evidence="4 5" key="2">
    <citation type="submission" date="2017-01" db="EMBL/GenBank/DDBJ databases">
        <authorList>
            <person name="Mah S.A."/>
            <person name="Swanson W.J."/>
            <person name="Moy G.W."/>
            <person name="Vacquier V.D."/>
        </authorList>
    </citation>
    <scope>NUCLEOTIDE SEQUENCE [LARGE SCALE GENOMIC DNA]</scope>
    <source>
        <strain evidence="4 5">CGMCC 1.8909</strain>
    </source>
</reference>
<evidence type="ECO:0000313" key="6">
    <source>
        <dbReference type="Proteomes" id="UP000187321"/>
    </source>
</evidence>
<dbReference type="Proteomes" id="UP000185687">
    <property type="component" value="Unassembled WGS sequence"/>
</dbReference>
<reference evidence="3 6" key="1">
    <citation type="submission" date="2017-01" db="EMBL/GenBank/DDBJ databases">
        <title>Complete genome sequence of Haloterrigena daqingensis type strain (JX313T).</title>
        <authorList>
            <person name="Shuang W."/>
        </authorList>
    </citation>
    <scope>NUCLEOTIDE SEQUENCE [LARGE SCALE GENOMIC DNA]</scope>
    <source>
        <strain evidence="3 6">JX313</strain>
    </source>
</reference>
<feature type="domain" description="HVO-A0261-like N-terminal" evidence="2">
    <location>
        <begin position="6"/>
        <end position="90"/>
    </location>
</feature>
<keyword evidence="5" id="KW-1185">Reference proteome</keyword>
<evidence type="ECO:0000259" key="2">
    <source>
        <dbReference type="Pfam" id="PF25213"/>
    </source>
</evidence>
<gene>
    <name evidence="3" type="ORF">BB347_01415</name>
    <name evidence="4" type="ORF">SAMN05421809_0776</name>
</gene>
<dbReference type="SUPFAM" id="SSF46785">
    <property type="entry name" value="Winged helix' DNA-binding domain"/>
    <property type="match status" value="1"/>
</dbReference>
<dbReference type="EMBL" id="CP019327">
    <property type="protein sequence ID" value="APX95376.1"/>
    <property type="molecule type" value="Genomic_DNA"/>
</dbReference>
<dbReference type="InterPro" id="IPR036388">
    <property type="entry name" value="WH-like_DNA-bd_sf"/>
</dbReference>
<dbReference type="InterPro" id="IPR013561">
    <property type="entry name" value="FilR1_middle_dom"/>
</dbReference>
<dbReference type="AlphaFoldDB" id="A0A1N6ZEG1"/>
<evidence type="ECO:0000313" key="5">
    <source>
        <dbReference type="Proteomes" id="UP000185687"/>
    </source>
</evidence>
<accession>A0A1N6ZEG1</accession>
<name>A0A1N6ZEG1_9EURY</name>
<evidence type="ECO:0000313" key="4">
    <source>
        <dbReference type="EMBL" id="SIR25193.1"/>
    </source>
</evidence>
<dbReference type="Pfam" id="PF08350">
    <property type="entry name" value="FilR1_middle"/>
    <property type="match status" value="1"/>
</dbReference>
<dbReference type="RefSeq" id="WP_076579118.1">
    <property type="nucleotide sequence ID" value="NZ_CP019327.1"/>
</dbReference>
<evidence type="ECO:0000259" key="1">
    <source>
        <dbReference type="Pfam" id="PF08350"/>
    </source>
</evidence>
<dbReference type="OrthoDB" id="330490at2157"/>
<dbReference type="EMBL" id="FTNP01000001">
    <property type="protein sequence ID" value="SIR25193.1"/>
    <property type="molecule type" value="Genomic_DNA"/>
</dbReference>
<dbReference type="InterPro" id="IPR036390">
    <property type="entry name" value="WH_DNA-bd_sf"/>
</dbReference>
<evidence type="ECO:0000313" key="3">
    <source>
        <dbReference type="EMBL" id="APX95376.1"/>
    </source>
</evidence>